<feature type="compositionally biased region" description="Polar residues" evidence="1">
    <location>
        <begin position="118"/>
        <end position="138"/>
    </location>
</feature>
<evidence type="ECO:0000256" key="1">
    <source>
        <dbReference type="SAM" id="MobiDB-lite"/>
    </source>
</evidence>
<dbReference type="AlphaFoldDB" id="A0A0B7NT94"/>
<feature type="domain" description="DUF4097" evidence="3">
    <location>
        <begin position="416"/>
        <end position="536"/>
    </location>
</feature>
<evidence type="ECO:0000259" key="3">
    <source>
        <dbReference type="Pfam" id="PF13349"/>
    </source>
</evidence>
<feature type="compositionally biased region" description="Pro residues" evidence="1">
    <location>
        <begin position="62"/>
        <end position="74"/>
    </location>
</feature>
<dbReference type="STRING" id="35722.A0A0B7NT94"/>
<sequence length="603" mass="65935">MSSRADEYSSPSSSSLQRDQNNINNSNRVEPRFFGHPSIYQNATTQKKDTTASLPTENPYWSNPPPPYSPPPNEPESSGCSVSMDPSAPPLEPSFTPHIQHSTPQTQAPTSQSSATSNYPPLSYQNQQQQTENYPPQGYSQYGAVNQRQHPFVNPNITTSDANLPVVSNWPWIAPPNGGGYPLPLPQQPQQSQPQSYCNPAKKQKNCFETFLKYVFYFFCICLVIRLIGLLSGGVSYADSCSHGFIWRSLPEQFEFSNNGLRIRVIGGNLSGGRITLKKMSKADSWDSASTGLVKSTALVSPASLADNLDLNYSLTHIDNGSTTLDIYIPHDLSSRACVSLNAVVYLPDTLKFISLDVQNTHIDSNEQAVNIETLSLWTTNSAIELGPRWVGKVMELKTTNAHIEINQAIENADAVILATTNGGIRFRQPIRGITDVIAAKTTNSGIDADTLLEAPAVQLMTTNGHVNVEDIRADRAELKTTNGRIGLSHANISQVVNAQTTNGALALHVNAGNRAEVIARTTNSQVSLSMPADHEGRFEIETSRTNKIEFVDPLGWSQLIYNKGYLAGARYNPASDKKPNTGHLQIKTSNANVHVHYANSDN</sequence>
<feature type="transmembrane region" description="Helical" evidence="2">
    <location>
        <begin position="214"/>
        <end position="238"/>
    </location>
</feature>
<keyword evidence="5" id="KW-1185">Reference proteome</keyword>
<evidence type="ECO:0000313" key="5">
    <source>
        <dbReference type="Proteomes" id="UP000054107"/>
    </source>
</evidence>
<dbReference type="EMBL" id="LN733769">
    <property type="protein sequence ID" value="CEP18219.1"/>
    <property type="molecule type" value="Genomic_DNA"/>
</dbReference>
<feature type="region of interest" description="Disordered" evidence="1">
    <location>
        <begin position="1"/>
        <end position="138"/>
    </location>
</feature>
<dbReference type="InterPro" id="IPR025164">
    <property type="entry name" value="Toastrack_DUF4097"/>
</dbReference>
<feature type="compositionally biased region" description="Low complexity" evidence="1">
    <location>
        <begin position="102"/>
        <end position="117"/>
    </location>
</feature>
<name>A0A0B7NT94_9FUNG</name>
<feature type="compositionally biased region" description="Polar residues" evidence="1">
    <location>
        <begin position="16"/>
        <end position="28"/>
    </location>
</feature>
<keyword evidence="2" id="KW-0812">Transmembrane</keyword>
<gene>
    <name evidence="4" type="primary">PARPA_12521.1 scaffold 45109</name>
</gene>
<dbReference type="Pfam" id="PF13349">
    <property type="entry name" value="DUF4097"/>
    <property type="match status" value="1"/>
</dbReference>
<accession>A0A0B7NT94</accession>
<organism evidence="4 5">
    <name type="scientific">Parasitella parasitica</name>
    <dbReference type="NCBI Taxonomy" id="35722"/>
    <lineage>
        <taxon>Eukaryota</taxon>
        <taxon>Fungi</taxon>
        <taxon>Fungi incertae sedis</taxon>
        <taxon>Mucoromycota</taxon>
        <taxon>Mucoromycotina</taxon>
        <taxon>Mucoromycetes</taxon>
        <taxon>Mucorales</taxon>
        <taxon>Mucorineae</taxon>
        <taxon>Mucoraceae</taxon>
        <taxon>Parasitella</taxon>
    </lineage>
</organism>
<dbReference type="Proteomes" id="UP000054107">
    <property type="component" value="Unassembled WGS sequence"/>
</dbReference>
<reference evidence="4 5" key="1">
    <citation type="submission" date="2014-09" db="EMBL/GenBank/DDBJ databases">
        <authorList>
            <person name="Ellenberger Sabrina"/>
        </authorList>
    </citation>
    <scope>NUCLEOTIDE SEQUENCE [LARGE SCALE GENOMIC DNA]</scope>
    <source>
        <strain evidence="4 5">CBS 412.66</strain>
    </source>
</reference>
<protein>
    <recommendedName>
        <fullName evidence="3">DUF4097 domain-containing protein</fullName>
    </recommendedName>
</protein>
<proteinExistence type="predicted"/>
<evidence type="ECO:0000313" key="4">
    <source>
        <dbReference type="EMBL" id="CEP18219.1"/>
    </source>
</evidence>
<keyword evidence="2" id="KW-0472">Membrane</keyword>
<keyword evidence="2" id="KW-1133">Transmembrane helix</keyword>
<dbReference type="OrthoDB" id="5570013at2759"/>
<evidence type="ECO:0000256" key="2">
    <source>
        <dbReference type="SAM" id="Phobius"/>
    </source>
</evidence>